<dbReference type="InterPro" id="IPR001341">
    <property type="entry name" value="Asp_kinase"/>
</dbReference>
<evidence type="ECO:0000256" key="5">
    <source>
        <dbReference type="ARBA" id="ARBA00005062"/>
    </source>
</evidence>
<evidence type="ECO:0000256" key="10">
    <source>
        <dbReference type="ARBA" id="ARBA00022605"/>
    </source>
</evidence>
<sequence length="782" mass="85932">MTKVVHKFGGSSLSSAARYQAVANIILGQCQAGDCVVVSAAGKTTNTLVKLWQSYVQKDDNGFNDILLQVENHQNQLLSELFDSQQVSALSSQLKDELQSIAKAAKDDVLHEATLLAHGEIWSARLLARLLCTLNVDSQDVDARSLFTQHQGQLLHAQNKQACLAQIKADKIYVVTGFIASDCDAKTITLGRNGSDYSATLLANYIDAKAVSIWTDTQGVFSTDPRKVSSALKYPKVCRVQANLLARLGNPVLHAKTLSPLKDTNIKLQVRSSYDPEVVGTEIVKQGYSKDKRFITTFDELDLIRVEGLAVGEVRTLSQLIQHSIHHFNKGGDDYLLVPSKDTHAVASHLAGRGNIVESHLRGLAIVAPSHETAHLTQQAATVLEQQDVVVRFTHSDGSYALFLTDQSIDSDVLAILHDKLVNKGRELAVIIAGLGNVGEVFVEQCQKQVEKLQATFDLKVVALVRSKGMLFCPSGINIKNWQQQWRSEAQDYQPADLLERIGELDYENKVVIDITASDAFSNMYPSFVAHDCHLISANKYAGTAEQTWYGKLLEQLQERNLHWRYNTSVGAGLPINFALADLQNSGDTVMRIEGVFSGTLSWLCSSFDGSKAFSELVLEAQSMGYTEPDPREDLSGRDMQRKLLILARDLGLQLDVDDIVLEPLMPAHLADGDWDSFLAKREALDEFYQSRYEQAQSEGKALRYTGALEVDPQGKVSAKVGIAYAEAGSAIANLTPGDNIFVITSQWYESNPLVIQGPGAGKEVTAAGIHSDLYWLTQKLK</sequence>
<dbReference type="InterPro" id="IPR019811">
    <property type="entry name" value="HDH_CS"/>
</dbReference>
<dbReference type="InterPro" id="IPR042199">
    <property type="entry name" value="AsparK_Bifunc_asparK/hSer_DH"/>
</dbReference>
<feature type="domain" description="Aspartate/homoserine dehydrogenase NAD-binding" evidence="31">
    <location>
        <begin position="434"/>
        <end position="566"/>
    </location>
</feature>
<comment type="pathway">
    <text evidence="4 28">Amino-acid biosynthesis; L-threonine biosynthesis; L-threonine from L-aspartate: step 3/5.</text>
</comment>
<evidence type="ECO:0000256" key="3">
    <source>
        <dbReference type="ARBA" id="ARBA00004986"/>
    </source>
</evidence>
<dbReference type="InterPro" id="IPR011147">
    <property type="entry name" value="Bifunc_Aspkin/hSer_DH"/>
</dbReference>
<evidence type="ECO:0000256" key="25">
    <source>
        <dbReference type="ARBA" id="ARBA00048561"/>
    </source>
</evidence>
<dbReference type="SUPFAM" id="SSF53633">
    <property type="entry name" value="Carbamate kinase-like"/>
    <property type="match status" value="1"/>
</dbReference>
<dbReference type="PANTHER" id="PTHR43070">
    <property type="match status" value="1"/>
</dbReference>
<dbReference type="GO" id="GO:0046872">
    <property type="term" value="F:metal ion binding"/>
    <property type="evidence" value="ECO:0007669"/>
    <property type="project" value="UniProtKB-KW"/>
</dbReference>
<dbReference type="Pfam" id="PF00696">
    <property type="entry name" value="AA_kinase"/>
    <property type="match status" value="1"/>
</dbReference>
<keyword evidence="10 28" id="KW-0028">Amino-acid biosynthesis</keyword>
<dbReference type="InterPro" id="IPR001342">
    <property type="entry name" value="HDH_cat"/>
</dbReference>
<evidence type="ECO:0000256" key="4">
    <source>
        <dbReference type="ARBA" id="ARBA00005056"/>
    </source>
</evidence>
<keyword evidence="17 28" id="KW-0521">NADP</keyword>
<evidence type="ECO:0000256" key="27">
    <source>
        <dbReference type="ARBA" id="ARBA00049031"/>
    </source>
</evidence>
<dbReference type="FunFam" id="3.30.360.10:FF:000006">
    <property type="entry name" value="Bifunctional aspartokinase/homoserine dehydrogenase"/>
    <property type="match status" value="1"/>
</dbReference>
<dbReference type="GO" id="GO:0009090">
    <property type="term" value="P:homoserine biosynthetic process"/>
    <property type="evidence" value="ECO:0007669"/>
    <property type="project" value="UniProtKB-ARBA"/>
</dbReference>
<dbReference type="Gene3D" id="1.20.120.1320">
    <property type="entry name" value="Aspartokinase, catalytic domain"/>
    <property type="match status" value="1"/>
</dbReference>
<evidence type="ECO:0000256" key="19">
    <source>
        <dbReference type="ARBA" id="ARBA00023027"/>
    </source>
</evidence>
<dbReference type="PROSITE" id="PS01042">
    <property type="entry name" value="HOMOSER_DHGENASE"/>
    <property type="match status" value="1"/>
</dbReference>
<evidence type="ECO:0000256" key="12">
    <source>
        <dbReference type="ARBA" id="ARBA00022697"/>
    </source>
</evidence>
<evidence type="ECO:0000256" key="15">
    <source>
        <dbReference type="ARBA" id="ARBA00022777"/>
    </source>
</evidence>
<dbReference type="InterPro" id="IPR018042">
    <property type="entry name" value="Aspartate_kinase_CS"/>
</dbReference>
<comment type="catalytic activity">
    <reaction evidence="27">
        <text>L-homoserine + NAD(+) = L-aspartate 4-semialdehyde + NADH + H(+)</text>
        <dbReference type="Rhea" id="RHEA:15757"/>
        <dbReference type="ChEBI" id="CHEBI:15378"/>
        <dbReference type="ChEBI" id="CHEBI:57476"/>
        <dbReference type="ChEBI" id="CHEBI:57540"/>
        <dbReference type="ChEBI" id="CHEBI:57945"/>
        <dbReference type="ChEBI" id="CHEBI:537519"/>
        <dbReference type="EC" id="1.1.1.3"/>
    </reaction>
    <physiologicalReaction direction="right-to-left" evidence="27">
        <dbReference type="Rhea" id="RHEA:15759"/>
    </physiologicalReaction>
</comment>
<evidence type="ECO:0000259" key="31">
    <source>
        <dbReference type="Pfam" id="PF03447"/>
    </source>
</evidence>
<dbReference type="InterPro" id="IPR001048">
    <property type="entry name" value="Asp/Glu/Uridylate_kinase"/>
</dbReference>
<dbReference type="InterPro" id="IPR005106">
    <property type="entry name" value="Asp/hSer_DH_NAD-bd"/>
</dbReference>
<evidence type="ECO:0000256" key="1">
    <source>
        <dbReference type="ARBA" id="ARBA00001920"/>
    </source>
</evidence>
<keyword evidence="11 28" id="KW-0808">Transferase</keyword>
<dbReference type="OrthoDB" id="9799110at2"/>
<comment type="function">
    <text evidence="24">Bifunctional aspartate kinase and homoserine dehydrogenase that catalyzes the first and the third steps toward the synthesis of lysine, methionine and threonine from aspartate.</text>
</comment>
<dbReference type="SUPFAM" id="SSF55347">
    <property type="entry name" value="Glyceraldehyde-3-phosphate dehydrogenase-like, C-terminal domain"/>
    <property type="match status" value="1"/>
</dbReference>
<dbReference type="EC" id="1.1.1.3" evidence="28"/>
<comment type="caution">
    <text evidence="32">The sequence shown here is derived from an EMBL/GenBank/DDBJ whole genome shotgun (WGS) entry which is preliminary data.</text>
</comment>
<protein>
    <recommendedName>
        <fullName evidence="28">Bifunctional aspartokinase/homoserine dehydrogenase</fullName>
    </recommendedName>
    <domain>
        <recommendedName>
            <fullName evidence="28">Aspartokinase</fullName>
            <ecNumber evidence="28">2.7.2.4</ecNumber>
        </recommendedName>
    </domain>
    <domain>
        <recommendedName>
            <fullName evidence="28">Homoserine dehydrogenase</fullName>
            <ecNumber evidence="28">1.1.1.3</ecNumber>
        </recommendedName>
    </domain>
</protein>
<dbReference type="InterPro" id="IPR036291">
    <property type="entry name" value="NAD(P)-bd_dom_sf"/>
</dbReference>
<comment type="catalytic activity">
    <reaction evidence="25">
        <text>L-aspartate + ATP = 4-phospho-L-aspartate + ADP</text>
        <dbReference type="Rhea" id="RHEA:23776"/>
        <dbReference type="ChEBI" id="CHEBI:29991"/>
        <dbReference type="ChEBI" id="CHEBI:30616"/>
        <dbReference type="ChEBI" id="CHEBI:57535"/>
        <dbReference type="ChEBI" id="CHEBI:456216"/>
        <dbReference type="EC" id="2.7.2.4"/>
    </reaction>
    <physiologicalReaction direction="left-to-right" evidence="25">
        <dbReference type="Rhea" id="RHEA:23777"/>
    </physiologicalReaction>
</comment>
<evidence type="ECO:0000256" key="21">
    <source>
        <dbReference type="ARBA" id="ARBA00023154"/>
    </source>
</evidence>
<evidence type="ECO:0000256" key="11">
    <source>
        <dbReference type="ARBA" id="ARBA00022679"/>
    </source>
</evidence>
<dbReference type="GO" id="GO:0009088">
    <property type="term" value="P:threonine biosynthetic process"/>
    <property type="evidence" value="ECO:0007669"/>
    <property type="project" value="UniProtKB-UniRule"/>
</dbReference>
<evidence type="ECO:0000256" key="28">
    <source>
        <dbReference type="PIRNR" id="PIRNR000727"/>
    </source>
</evidence>
<evidence type="ECO:0000256" key="22">
    <source>
        <dbReference type="ARBA" id="ARBA00023167"/>
    </source>
</evidence>
<keyword evidence="22" id="KW-0486">Methionine biosynthesis</keyword>
<comment type="similarity">
    <text evidence="7 28">In the C-terminal section; belongs to the homoserine dehydrogenase family.</text>
</comment>
<dbReference type="RefSeq" id="WP_063362815.1">
    <property type="nucleotide sequence ID" value="NZ_AUXZ01000086.1"/>
</dbReference>
<evidence type="ECO:0000256" key="17">
    <source>
        <dbReference type="ARBA" id="ARBA00022857"/>
    </source>
</evidence>
<dbReference type="GO" id="GO:0009089">
    <property type="term" value="P:lysine biosynthetic process via diaminopimelate"/>
    <property type="evidence" value="ECO:0007669"/>
    <property type="project" value="UniProtKB-UniRule"/>
</dbReference>
<dbReference type="NCBIfam" id="TIGR00657">
    <property type="entry name" value="asp_kinases"/>
    <property type="match status" value="1"/>
</dbReference>
<evidence type="ECO:0000256" key="24">
    <source>
        <dbReference type="ARBA" id="ARBA00044938"/>
    </source>
</evidence>
<evidence type="ECO:0000256" key="8">
    <source>
        <dbReference type="ARBA" id="ARBA00010046"/>
    </source>
</evidence>
<dbReference type="GO" id="GO:0050661">
    <property type="term" value="F:NADP binding"/>
    <property type="evidence" value="ECO:0007669"/>
    <property type="project" value="UniProtKB-UniRule"/>
</dbReference>
<dbReference type="PROSITE" id="PS00324">
    <property type="entry name" value="ASPARTOKINASE"/>
    <property type="match status" value="1"/>
</dbReference>
<accession>A0A161XZW6</accession>
<evidence type="ECO:0000256" key="26">
    <source>
        <dbReference type="ARBA" id="ARBA00048841"/>
    </source>
</evidence>
<comment type="similarity">
    <text evidence="8 28">In the N-terminal section; belongs to the aspartokinase family.</text>
</comment>
<feature type="domain" description="Aspartate/glutamate/uridylate kinase" evidence="29">
    <location>
        <begin position="3"/>
        <end position="271"/>
    </location>
</feature>
<dbReference type="UniPathway" id="UPA00050">
    <property type="reaction ID" value="UER00063"/>
</dbReference>
<dbReference type="Proteomes" id="UP000076503">
    <property type="component" value="Unassembled WGS sequence"/>
</dbReference>
<dbReference type="UniPathway" id="UPA00051">
    <property type="reaction ID" value="UER00462"/>
</dbReference>
<feature type="domain" description="Homoserine dehydrogenase catalytic" evidence="30">
    <location>
        <begin position="576"/>
        <end position="774"/>
    </location>
</feature>
<proteinExistence type="inferred from homology"/>
<comment type="subunit">
    <text evidence="9 28">Homotetramer.</text>
</comment>
<evidence type="ECO:0000313" key="32">
    <source>
        <dbReference type="EMBL" id="KZN48984.1"/>
    </source>
</evidence>
<evidence type="ECO:0000256" key="14">
    <source>
        <dbReference type="ARBA" id="ARBA00022741"/>
    </source>
</evidence>
<dbReference type="GO" id="GO:0004412">
    <property type="term" value="F:homoserine dehydrogenase activity"/>
    <property type="evidence" value="ECO:0007669"/>
    <property type="project" value="UniProtKB-UniRule"/>
</dbReference>
<dbReference type="PIRSF" id="PIRSF000727">
    <property type="entry name" value="ThrA"/>
    <property type="match status" value="1"/>
</dbReference>
<evidence type="ECO:0000256" key="9">
    <source>
        <dbReference type="ARBA" id="ARBA00011881"/>
    </source>
</evidence>
<dbReference type="GO" id="GO:0004072">
    <property type="term" value="F:aspartate kinase activity"/>
    <property type="evidence" value="ECO:0007669"/>
    <property type="project" value="UniProtKB-UniRule"/>
</dbReference>
<dbReference type="PATRIC" id="fig|1365251.3.peg.3506"/>
<dbReference type="UniPathway" id="UPA00034">
    <property type="reaction ID" value="UER00015"/>
</dbReference>
<dbReference type="NCBIfam" id="NF007003">
    <property type="entry name" value="PRK09466.1"/>
    <property type="match status" value="1"/>
</dbReference>
<keyword evidence="12" id="KW-0791">Threonine biosynthesis</keyword>
<dbReference type="GO" id="GO:0005524">
    <property type="term" value="F:ATP binding"/>
    <property type="evidence" value="ECO:0007669"/>
    <property type="project" value="UniProtKB-UniRule"/>
</dbReference>
<dbReference type="Gene3D" id="3.30.360.10">
    <property type="entry name" value="Dihydrodipicolinate Reductase, domain 2"/>
    <property type="match status" value="1"/>
</dbReference>
<dbReference type="Pfam" id="PF00742">
    <property type="entry name" value="Homoserine_dh"/>
    <property type="match status" value="1"/>
</dbReference>
<evidence type="ECO:0000256" key="6">
    <source>
        <dbReference type="ARBA" id="ARBA00005139"/>
    </source>
</evidence>
<dbReference type="InterPro" id="IPR036393">
    <property type="entry name" value="AceGlu_kinase-like_sf"/>
</dbReference>
<name>A0A161XZW6_9GAMM</name>
<comment type="cofactor">
    <cofactor evidence="1">
        <name>a metal cation</name>
        <dbReference type="ChEBI" id="CHEBI:25213"/>
    </cofactor>
</comment>
<evidence type="ECO:0000256" key="2">
    <source>
        <dbReference type="ARBA" id="ARBA00004766"/>
    </source>
</evidence>
<evidence type="ECO:0000256" key="16">
    <source>
        <dbReference type="ARBA" id="ARBA00022840"/>
    </source>
</evidence>
<comment type="pathway">
    <text evidence="6 28">Amino-acid biosynthesis; L-threonine biosynthesis; L-threonine from L-aspartate: step 1/5.</text>
</comment>
<keyword evidence="19" id="KW-0520">NAD</keyword>
<keyword evidence="14 28" id="KW-0547">Nucleotide-binding</keyword>
<dbReference type="SUPFAM" id="SSF51735">
    <property type="entry name" value="NAD(P)-binding Rossmann-fold domains"/>
    <property type="match status" value="1"/>
</dbReference>
<dbReference type="Pfam" id="PF03447">
    <property type="entry name" value="NAD_binding_3"/>
    <property type="match status" value="1"/>
</dbReference>
<reference evidence="32 33" key="1">
    <citation type="submission" date="2013-07" db="EMBL/GenBank/DDBJ databases">
        <title>Comparative Genomic and Metabolomic Analysis of Twelve Strains of Pseudoalteromonas luteoviolacea.</title>
        <authorList>
            <person name="Vynne N.G."/>
            <person name="Mansson M."/>
            <person name="Gram L."/>
        </authorList>
    </citation>
    <scope>NUCLEOTIDE SEQUENCE [LARGE SCALE GENOMIC DNA]</scope>
    <source>
        <strain evidence="32 33">H33</strain>
    </source>
</reference>
<dbReference type="Gene3D" id="3.40.1160.10">
    <property type="entry name" value="Acetylglutamate kinase-like"/>
    <property type="match status" value="1"/>
</dbReference>
<comment type="pathway">
    <text evidence="5 28">Amino-acid biosynthesis; L-methionine biosynthesis via de novo pathway; L-homoserine from L-aspartate: step 3/3.</text>
</comment>
<dbReference type="AlphaFoldDB" id="A0A161XZW6"/>
<comment type="pathway">
    <text evidence="3 28">Amino-acid biosynthesis; L-methionine biosynthesis via de novo pathway; L-homoserine from L-aspartate: step 1/3.</text>
</comment>
<comment type="pathway">
    <text evidence="2 28">Amino-acid biosynthesis; L-lysine biosynthesis via DAP pathway; (S)-tetrahydrodipicolinate from L-aspartate: step 1/4.</text>
</comment>
<dbReference type="Gene3D" id="3.40.50.720">
    <property type="entry name" value="NAD(P)-binding Rossmann-like Domain"/>
    <property type="match status" value="1"/>
</dbReference>
<gene>
    <name evidence="32" type="ORF">N476_02760</name>
</gene>
<keyword evidence="20" id="KW-0915">Sodium</keyword>
<keyword evidence="18 28" id="KW-0560">Oxidoreductase</keyword>
<keyword evidence="23" id="KW-0511">Multifunctional enzyme</keyword>
<evidence type="ECO:0000256" key="23">
    <source>
        <dbReference type="ARBA" id="ARBA00023268"/>
    </source>
</evidence>
<keyword evidence="21" id="KW-0457">Lysine biosynthesis</keyword>
<comment type="catalytic activity">
    <reaction evidence="26">
        <text>L-homoserine + NADP(+) = L-aspartate 4-semialdehyde + NADPH + H(+)</text>
        <dbReference type="Rhea" id="RHEA:15761"/>
        <dbReference type="ChEBI" id="CHEBI:15378"/>
        <dbReference type="ChEBI" id="CHEBI:57476"/>
        <dbReference type="ChEBI" id="CHEBI:57783"/>
        <dbReference type="ChEBI" id="CHEBI:58349"/>
        <dbReference type="ChEBI" id="CHEBI:537519"/>
        <dbReference type="EC" id="1.1.1.3"/>
    </reaction>
    <physiologicalReaction direction="right-to-left" evidence="26">
        <dbReference type="Rhea" id="RHEA:15763"/>
    </physiologicalReaction>
</comment>
<dbReference type="EC" id="2.7.2.4" evidence="28"/>
<evidence type="ECO:0000259" key="30">
    <source>
        <dbReference type="Pfam" id="PF00742"/>
    </source>
</evidence>
<evidence type="ECO:0000259" key="29">
    <source>
        <dbReference type="Pfam" id="PF00696"/>
    </source>
</evidence>
<evidence type="ECO:0000313" key="33">
    <source>
        <dbReference type="Proteomes" id="UP000076503"/>
    </source>
</evidence>
<evidence type="ECO:0000256" key="20">
    <source>
        <dbReference type="ARBA" id="ARBA00023053"/>
    </source>
</evidence>
<evidence type="ECO:0000256" key="18">
    <source>
        <dbReference type="ARBA" id="ARBA00023002"/>
    </source>
</evidence>
<dbReference type="PANTHER" id="PTHR43070:SF3">
    <property type="entry name" value="HOMOSERINE DEHYDROGENASE"/>
    <property type="match status" value="1"/>
</dbReference>
<dbReference type="EMBL" id="AUXZ01000086">
    <property type="protein sequence ID" value="KZN48984.1"/>
    <property type="molecule type" value="Genomic_DNA"/>
</dbReference>
<evidence type="ECO:0000256" key="7">
    <source>
        <dbReference type="ARBA" id="ARBA00007952"/>
    </source>
</evidence>
<evidence type="ECO:0000256" key="13">
    <source>
        <dbReference type="ARBA" id="ARBA00022723"/>
    </source>
</evidence>
<dbReference type="InterPro" id="IPR049638">
    <property type="entry name" value="AK-HD"/>
</dbReference>
<keyword evidence="15 28" id="KW-0418">Kinase</keyword>
<keyword evidence="13" id="KW-0479">Metal-binding</keyword>
<dbReference type="GO" id="GO:0009086">
    <property type="term" value="P:methionine biosynthetic process"/>
    <property type="evidence" value="ECO:0007669"/>
    <property type="project" value="UniProtKB-KW"/>
</dbReference>
<keyword evidence="16 28" id="KW-0067">ATP-binding</keyword>
<organism evidence="32 33">
    <name type="scientific">Pseudoalteromonas luteoviolacea H33</name>
    <dbReference type="NCBI Taxonomy" id="1365251"/>
    <lineage>
        <taxon>Bacteria</taxon>
        <taxon>Pseudomonadati</taxon>
        <taxon>Pseudomonadota</taxon>
        <taxon>Gammaproteobacteria</taxon>
        <taxon>Alteromonadales</taxon>
        <taxon>Pseudoalteromonadaceae</taxon>
        <taxon>Pseudoalteromonas</taxon>
    </lineage>
</organism>